<dbReference type="PANTHER" id="PTHR34235">
    <property type="entry name" value="SLR1203 PROTEIN-RELATED"/>
    <property type="match status" value="1"/>
</dbReference>
<evidence type="ECO:0000313" key="1">
    <source>
        <dbReference type="EMBL" id="PSF37143.1"/>
    </source>
</evidence>
<gene>
    <name evidence="1" type="ORF">C7H19_11955</name>
</gene>
<dbReference type="OrthoDB" id="5769308at2"/>
<evidence type="ECO:0000313" key="2">
    <source>
        <dbReference type="Proteomes" id="UP000239001"/>
    </source>
</evidence>
<keyword evidence="2" id="KW-1185">Reference proteome</keyword>
<proteinExistence type="predicted"/>
<dbReference type="AlphaFoldDB" id="A0A2T1LXP2"/>
<evidence type="ECO:0008006" key="3">
    <source>
        <dbReference type="Google" id="ProtNLM"/>
    </source>
</evidence>
<accession>A0A2T1LXP2</accession>
<dbReference type="Gene3D" id="1.20.1220.20">
    <property type="entry name" value="Uncharcterised protein PF01724"/>
    <property type="match status" value="1"/>
</dbReference>
<dbReference type="InterPro" id="IPR002636">
    <property type="entry name" value="DUF29"/>
</dbReference>
<sequence>MAKPTHPTFPTLYNQDYALWIETTLEQLRDEKYSAVDWVNLFEELEDMGKSEKRALSSLLIRLLEHLCPP</sequence>
<reference evidence="1 2" key="1">
    <citation type="submission" date="2018-03" db="EMBL/GenBank/DDBJ databases">
        <title>The ancient ancestry and fast evolution of plastids.</title>
        <authorList>
            <person name="Moore K.R."/>
            <person name="Magnabosco C."/>
            <person name="Momper L."/>
            <person name="Gold D.A."/>
            <person name="Bosak T."/>
            <person name="Fournier G.P."/>
        </authorList>
    </citation>
    <scope>NUCLEOTIDE SEQUENCE [LARGE SCALE GENOMIC DNA]</scope>
    <source>
        <strain evidence="1 2">CCALA 016</strain>
    </source>
</reference>
<comment type="caution">
    <text evidence="1">The sequence shown here is derived from an EMBL/GenBank/DDBJ whole genome shotgun (WGS) entry which is preliminary data.</text>
</comment>
<name>A0A2T1LXP2_9CHRO</name>
<dbReference type="EMBL" id="PXOH01000011">
    <property type="protein sequence ID" value="PSF37143.1"/>
    <property type="molecule type" value="Genomic_DNA"/>
</dbReference>
<dbReference type="Pfam" id="PF01724">
    <property type="entry name" value="DUF29"/>
    <property type="match status" value="1"/>
</dbReference>
<organism evidence="1 2">
    <name type="scientific">Aphanothece hegewaldii CCALA 016</name>
    <dbReference type="NCBI Taxonomy" id="2107694"/>
    <lineage>
        <taxon>Bacteria</taxon>
        <taxon>Bacillati</taxon>
        <taxon>Cyanobacteriota</taxon>
        <taxon>Cyanophyceae</taxon>
        <taxon>Oscillatoriophycideae</taxon>
        <taxon>Chroococcales</taxon>
        <taxon>Aphanothecaceae</taxon>
        <taxon>Aphanothece</taxon>
    </lineage>
</organism>
<dbReference type="Proteomes" id="UP000239001">
    <property type="component" value="Unassembled WGS sequence"/>
</dbReference>
<reference evidence="1 2" key="2">
    <citation type="submission" date="2018-03" db="EMBL/GenBank/DDBJ databases">
        <authorList>
            <person name="Keele B.F."/>
        </authorList>
    </citation>
    <scope>NUCLEOTIDE SEQUENCE [LARGE SCALE GENOMIC DNA]</scope>
    <source>
        <strain evidence="1 2">CCALA 016</strain>
    </source>
</reference>
<dbReference type="PANTHER" id="PTHR34235:SF3">
    <property type="entry name" value="SLR1203 PROTEIN"/>
    <property type="match status" value="1"/>
</dbReference>
<protein>
    <recommendedName>
        <fullName evidence="3">DUF29 domain-containing protein</fullName>
    </recommendedName>
</protein>